<gene>
    <name evidence="1" type="ORF">RJ641_023195</name>
</gene>
<dbReference type="GO" id="GO:0032259">
    <property type="term" value="P:methylation"/>
    <property type="evidence" value="ECO:0007669"/>
    <property type="project" value="UniProtKB-KW"/>
</dbReference>
<sequence length="223" mass="25646">MSNALGEAHPMNGGDGPIATLKIPRPRFYAKKYCSRSKRVMEAAKEMIRNSRLWLFYRTQHIFYSTKHYRSCKSKFKSMKQKYPQFQVFFNDHVENDFNTLFRSLPSTRKYFATGVPGSFYAPLFPESSLHVIHLSYALHWLSRAPKDKSQSLGWNKESIYCTGKSKEVADAYFGQFKRDMDLLLDARAEENVSGELVCLIMSGLRDGVKISDTSTGFAYDLL</sequence>
<name>A0AAN8UIZ2_9MAGN</name>
<evidence type="ECO:0000313" key="1">
    <source>
        <dbReference type="EMBL" id="KAK6913594.1"/>
    </source>
</evidence>
<keyword evidence="1" id="KW-0808">Transferase</keyword>
<keyword evidence="2" id="KW-1185">Reference proteome</keyword>
<dbReference type="AlphaFoldDB" id="A0AAN8UIZ2"/>
<dbReference type="GO" id="GO:0008168">
    <property type="term" value="F:methyltransferase activity"/>
    <property type="evidence" value="ECO:0007669"/>
    <property type="project" value="UniProtKB-KW"/>
</dbReference>
<comment type="caution">
    <text evidence="1">The sequence shown here is derived from an EMBL/GenBank/DDBJ whole genome shotgun (WGS) entry which is preliminary data.</text>
</comment>
<dbReference type="Gene3D" id="3.40.50.150">
    <property type="entry name" value="Vaccinia Virus protein VP39"/>
    <property type="match status" value="1"/>
</dbReference>
<dbReference type="PANTHER" id="PTHR31009">
    <property type="entry name" value="S-ADENOSYL-L-METHIONINE:CARBOXYL METHYLTRANSFERASE FAMILY PROTEIN"/>
    <property type="match status" value="1"/>
</dbReference>
<dbReference type="Proteomes" id="UP001370490">
    <property type="component" value="Unassembled WGS sequence"/>
</dbReference>
<proteinExistence type="predicted"/>
<dbReference type="Pfam" id="PF03492">
    <property type="entry name" value="Methyltransf_7"/>
    <property type="match status" value="1"/>
</dbReference>
<organism evidence="1 2">
    <name type="scientific">Dillenia turbinata</name>
    <dbReference type="NCBI Taxonomy" id="194707"/>
    <lineage>
        <taxon>Eukaryota</taxon>
        <taxon>Viridiplantae</taxon>
        <taxon>Streptophyta</taxon>
        <taxon>Embryophyta</taxon>
        <taxon>Tracheophyta</taxon>
        <taxon>Spermatophyta</taxon>
        <taxon>Magnoliopsida</taxon>
        <taxon>eudicotyledons</taxon>
        <taxon>Gunneridae</taxon>
        <taxon>Pentapetalae</taxon>
        <taxon>Dilleniales</taxon>
        <taxon>Dilleniaceae</taxon>
        <taxon>Dillenia</taxon>
    </lineage>
</organism>
<dbReference type="InterPro" id="IPR029063">
    <property type="entry name" value="SAM-dependent_MTases_sf"/>
</dbReference>
<reference evidence="1 2" key="1">
    <citation type="submission" date="2023-12" db="EMBL/GenBank/DDBJ databases">
        <title>A high-quality genome assembly for Dillenia turbinata (Dilleniales).</title>
        <authorList>
            <person name="Chanderbali A."/>
        </authorList>
    </citation>
    <scope>NUCLEOTIDE SEQUENCE [LARGE SCALE GENOMIC DNA]</scope>
    <source>
        <strain evidence="1">LSX21</strain>
        <tissue evidence="1">Leaf</tissue>
    </source>
</reference>
<dbReference type="EMBL" id="JBAMMX010000027">
    <property type="protein sequence ID" value="KAK6913594.1"/>
    <property type="molecule type" value="Genomic_DNA"/>
</dbReference>
<keyword evidence="1" id="KW-0489">Methyltransferase</keyword>
<dbReference type="SUPFAM" id="SSF53335">
    <property type="entry name" value="S-adenosyl-L-methionine-dependent methyltransferases"/>
    <property type="match status" value="1"/>
</dbReference>
<protein>
    <submittedName>
        <fullName evidence="1">SAM dependent carboxyl methyltransferase</fullName>
    </submittedName>
</protein>
<accession>A0AAN8UIZ2</accession>
<dbReference type="InterPro" id="IPR005299">
    <property type="entry name" value="MeTrfase_7"/>
</dbReference>
<evidence type="ECO:0000313" key="2">
    <source>
        <dbReference type="Proteomes" id="UP001370490"/>
    </source>
</evidence>